<dbReference type="EMBL" id="JYDP01001879">
    <property type="protein sequence ID" value="KRY97674.1"/>
    <property type="molecule type" value="Genomic_DNA"/>
</dbReference>
<evidence type="ECO:0000313" key="1">
    <source>
        <dbReference type="EMBL" id="KRY97674.1"/>
    </source>
</evidence>
<reference evidence="1 2" key="1">
    <citation type="submission" date="2015-01" db="EMBL/GenBank/DDBJ databases">
        <title>Evolution of Trichinella species and genotypes.</title>
        <authorList>
            <person name="Korhonen P.K."/>
            <person name="Edoardo P."/>
            <person name="Giuseppe L.R."/>
            <person name="Gasser R.B."/>
        </authorList>
    </citation>
    <scope>NUCLEOTIDE SEQUENCE [LARGE SCALE GENOMIC DNA]</scope>
    <source>
        <strain evidence="1">ISS1029</strain>
    </source>
</reference>
<keyword evidence="2" id="KW-1185">Reference proteome</keyword>
<sequence length="42" mass="4635">MGSYQKEVKIAILIMVIWNSASRGMGEDREVGSDILVIQLSP</sequence>
<accession>A0A0V1GHB5</accession>
<protein>
    <submittedName>
        <fullName evidence="1">Uncharacterized protein</fullName>
    </submittedName>
</protein>
<gene>
    <name evidence="1" type="ORF">T11_13648</name>
</gene>
<dbReference type="AlphaFoldDB" id="A0A0V1GHB5"/>
<proteinExistence type="predicted"/>
<dbReference type="Proteomes" id="UP000055024">
    <property type="component" value="Unassembled WGS sequence"/>
</dbReference>
<evidence type="ECO:0000313" key="2">
    <source>
        <dbReference type="Proteomes" id="UP000055024"/>
    </source>
</evidence>
<comment type="caution">
    <text evidence="1">The sequence shown here is derived from an EMBL/GenBank/DDBJ whole genome shotgun (WGS) entry which is preliminary data.</text>
</comment>
<organism evidence="1 2">
    <name type="scientific">Trichinella zimbabwensis</name>
    <dbReference type="NCBI Taxonomy" id="268475"/>
    <lineage>
        <taxon>Eukaryota</taxon>
        <taxon>Metazoa</taxon>
        <taxon>Ecdysozoa</taxon>
        <taxon>Nematoda</taxon>
        <taxon>Enoplea</taxon>
        <taxon>Dorylaimia</taxon>
        <taxon>Trichinellida</taxon>
        <taxon>Trichinellidae</taxon>
        <taxon>Trichinella</taxon>
    </lineage>
</organism>
<name>A0A0V1GHB5_9BILA</name>